<feature type="compositionally biased region" description="Gly residues" evidence="2">
    <location>
        <begin position="1"/>
        <end position="26"/>
    </location>
</feature>
<keyword evidence="4" id="KW-1185">Reference proteome</keyword>
<evidence type="ECO:0000313" key="3">
    <source>
        <dbReference type="EMBL" id="KAG8371103.1"/>
    </source>
</evidence>
<sequence>MRRQGGHYGSDSGGGEGGRRSYGGAAGPVQQQHHNNKSGYYQELGDKEGHQHHNQWRWERDGGAQSKLPQNSISQSSQGREDPRSYYQSQRHDSRKQLDKQGGGDPRTQPHEEDMDIGYEDNHHMQRTFEGLEQRFLDDIMKLSKEQTDAEDVENARHRERINIINAQYEEQLVSLRARHASRREEFLRRESQARQQQYQHVAMEQYPNSGISHSDLSRGYNNAGTEPAGEPHGAYNSDYYDSYRERGRFPGNVRDQGFEPKVPYPRGRSYDTGSRHY</sequence>
<feature type="compositionally biased region" description="Polar residues" evidence="2">
    <location>
        <begin position="29"/>
        <end position="39"/>
    </location>
</feature>
<proteinExistence type="predicted"/>
<feature type="compositionally biased region" description="Polar residues" evidence="2">
    <location>
        <begin position="67"/>
        <end position="78"/>
    </location>
</feature>
<dbReference type="PANTHER" id="PTHR34210">
    <property type="entry name" value="OS01G0252900 PROTEIN"/>
    <property type="match status" value="1"/>
</dbReference>
<feature type="coiled-coil region" evidence="1">
    <location>
        <begin position="159"/>
        <end position="186"/>
    </location>
</feature>
<comment type="caution">
    <text evidence="3">The sequence shown here is derived from an EMBL/GenBank/DDBJ whole genome shotgun (WGS) entry which is preliminary data.</text>
</comment>
<feature type="compositionally biased region" description="Polar residues" evidence="2">
    <location>
        <begin position="210"/>
        <end position="225"/>
    </location>
</feature>
<dbReference type="PANTHER" id="PTHR34210:SF1">
    <property type="entry name" value="OS03G0274700 PROTEIN"/>
    <property type="match status" value="1"/>
</dbReference>
<feature type="region of interest" description="Disordered" evidence="2">
    <location>
        <begin position="210"/>
        <end position="278"/>
    </location>
</feature>
<keyword evidence="1" id="KW-0175">Coiled coil</keyword>
<dbReference type="EMBL" id="WHWC01000013">
    <property type="protein sequence ID" value="KAG8371103.1"/>
    <property type="molecule type" value="Genomic_DNA"/>
</dbReference>
<protein>
    <submittedName>
        <fullName evidence="3">Uncharacterized protein</fullName>
    </submittedName>
</protein>
<feature type="compositionally biased region" description="Basic and acidic residues" evidence="2">
    <location>
        <begin position="79"/>
        <end position="99"/>
    </location>
</feature>
<evidence type="ECO:0000256" key="1">
    <source>
        <dbReference type="SAM" id="Coils"/>
    </source>
</evidence>
<gene>
    <name evidence="3" type="ORF">BUALT_Bualt13G0052000</name>
</gene>
<evidence type="ECO:0000313" key="4">
    <source>
        <dbReference type="Proteomes" id="UP000826271"/>
    </source>
</evidence>
<reference evidence="3" key="1">
    <citation type="submission" date="2019-10" db="EMBL/GenBank/DDBJ databases">
        <authorList>
            <person name="Zhang R."/>
            <person name="Pan Y."/>
            <person name="Wang J."/>
            <person name="Ma R."/>
            <person name="Yu S."/>
        </authorList>
    </citation>
    <scope>NUCLEOTIDE SEQUENCE</scope>
    <source>
        <strain evidence="3">LA-IB0</strain>
        <tissue evidence="3">Leaf</tissue>
    </source>
</reference>
<dbReference type="AlphaFoldDB" id="A0AAV6WLP2"/>
<name>A0AAV6WLP2_9LAMI</name>
<accession>A0AAV6WLP2</accession>
<feature type="region of interest" description="Disordered" evidence="2">
    <location>
        <begin position="1"/>
        <end position="117"/>
    </location>
</feature>
<organism evidence="3 4">
    <name type="scientific">Buddleja alternifolia</name>
    <dbReference type="NCBI Taxonomy" id="168488"/>
    <lineage>
        <taxon>Eukaryota</taxon>
        <taxon>Viridiplantae</taxon>
        <taxon>Streptophyta</taxon>
        <taxon>Embryophyta</taxon>
        <taxon>Tracheophyta</taxon>
        <taxon>Spermatophyta</taxon>
        <taxon>Magnoliopsida</taxon>
        <taxon>eudicotyledons</taxon>
        <taxon>Gunneridae</taxon>
        <taxon>Pentapetalae</taxon>
        <taxon>asterids</taxon>
        <taxon>lamiids</taxon>
        <taxon>Lamiales</taxon>
        <taxon>Scrophulariaceae</taxon>
        <taxon>Buddlejeae</taxon>
        <taxon>Buddleja</taxon>
    </lineage>
</organism>
<feature type="compositionally biased region" description="Basic and acidic residues" evidence="2">
    <location>
        <begin position="44"/>
        <end position="62"/>
    </location>
</feature>
<dbReference type="Proteomes" id="UP000826271">
    <property type="component" value="Unassembled WGS sequence"/>
</dbReference>
<evidence type="ECO:0000256" key="2">
    <source>
        <dbReference type="SAM" id="MobiDB-lite"/>
    </source>
</evidence>